<dbReference type="SUPFAM" id="SSF52540">
    <property type="entry name" value="P-loop containing nucleoside triphosphate hydrolases"/>
    <property type="match status" value="1"/>
</dbReference>
<feature type="domain" description="Helicase/UvrB N-terminal" evidence="1">
    <location>
        <begin position="12"/>
        <end position="249"/>
    </location>
</feature>
<dbReference type="Pfam" id="PF04851">
    <property type="entry name" value="ResIII"/>
    <property type="match status" value="1"/>
</dbReference>
<proteinExistence type="predicted"/>
<dbReference type="Gene3D" id="3.40.50.300">
    <property type="entry name" value="P-loop containing nucleotide triphosphate hydrolases"/>
    <property type="match status" value="1"/>
</dbReference>
<evidence type="ECO:0000313" key="2">
    <source>
        <dbReference type="EMBL" id="CEN52363.1"/>
    </source>
</evidence>
<dbReference type="GO" id="GO:0015668">
    <property type="term" value="F:type III site-specific deoxyribonuclease activity"/>
    <property type="evidence" value="ECO:0007669"/>
    <property type="project" value="UniProtKB-EC"/>
</dbReference>
<dbReference type="EMBL" id="CDOK01000162">
    <property type="protein sequence ID" value="CEN52363.1"/>
    <property type="molecule type" value="Genomic_DNA"/>
</dbReference>
<dbReference type="InterPro" id="IPR006935">
    <property type="entry name" value="Helicase/UvrB_N"/>
</dbReference>
<gene>
    <name evidence="2" type="ORF">CCAN11_2440047</name>
</gene>
<dbReference type="GO" id="GO:0003677">
    <property type="term" value="F:DNA binding"/>
    <property type="evidence" value="ECO:0007669"/>
    <property type="project" value="InterPro"/>
</dbReference>
<sequence>MKLNFEKNLKHQDKAVQSTIALFESVPIIYPEDINQKYINPKLDYVHYKYRSSSHRIKTENGIQEKTDTSSKVIDIMMETGTGKTYTYTKTLFELNKLYGIFKFIIIVPTLSIKAGTISFLTSESARQHFREQYGKYIELYVVESQNTKKNKKNCFPSSVSSFVSAGSYQSDIIQVLVINAGMLNSDTMVKRFDVQIFDKYNIPFEALSSVKPVVIIDEPHKFSQGNKSWENIQKLKPQFILRYGATFPEKEVIIKKIGNKREKIRVKDYHNLIYQLTAVDAFNQNLVKGVIGHVTEFKNGENTTARLVDTNGKECKMGTCFFQ</sequence>
<dbReference type="GO" id="GO:0005524">
    <property type="term" value="F:ATP binding"/>
    <property type="evidence" value="ECO:0007669"/>
    <property type="project" value="InterPro"/>
</dbReference>
<reference evidence="3" key="1">
    <citation type="submission" date="2015-01" db="EMBL/GenBank/DDBJ databases">
        <authorList>
            <person name="MANFREDI Pablo"/>
        </authorList>
    </citation>
    <scope>NUCLEOTIDE SEQUENCE [LARGE SCALE GENOMIC DNA]</scope>
    <source>
        <strain evidence="3">Cc11</strain>
    </source>
</reference>
<name>A0A0B7IQX3_9FLAO</name>
<evidence type="ECO:0000259" key="1">
    <source>
        <dbReference type="Pfam" id="PF04851"/>
    </source>
</evidence>
<dbReference type="AlphaFoldDB" id="A0A0B7IQX3"/>
<protein>
    <submittedName>
        <fullName evidence="2">Type III restriction-modification system EcoPI enzyme res</fullName>
        <ecNumber evidence="2">3.1.21.5</ecNumber>
    </submittedName>
</protein>
<dbReference type="EC" id="3.1.21.5" evidence="2"/>
<dbReference type="InterPro" id="IPR027417">
    <property type="entry name" value="P-loop_NTPase"/>
</dbReference>
<dbReference type="Proteomes" id="UP000039370">
    <property type="component" value="Unassembled WGS sequence"/>
</dbReference>
<keyword evidence="2" id="KW-0378">Hydrolase</keyword>
<evidence type="ECO:0000313" key="3">
    <source>
        <dbReference type="Proteomes" id="UP000039370"/>
    </source>
</evidence>
<accession>A0A0B7IQX3</accession>
<organism evidence="2 3">
    <name type="scientific">Capnocytophaga canimorsus</name>
    <dbReference type="NCBI Taxonomy" id="28188"/>
    <lineage>
        <taxon>Bacteria</taxon>
        <taxon>Pseudomonadati</taxon>
        <taxon>Bacteroidota</taxon>
        <taxon>Flavobacteriia</taxon>
        <taxon>Flavobacteriales</taxon>
        <taxon>Flavobacteriaceae</taxon>
        <taxon>Capnocytophaga</taxon>
    </lineage>
</organism>